<evidence type="ECO:0000313" key="7">
    <source>
        <dbReference type="EMBL" id="KRH00981.1"/>
    </source>
</evidence>
<keyword evidence="3" id="KW-0804">Transcription</keyword>
<dbReference type="AlphaFoldDB" id="A0A0R0FFK3"/>
<dbReference type="InParanoid" id="A0A0R0FFK3"/>
<evidence type="ECO:0000256" key="1">
    <source>
        <dbReference type="ARBA" id="ARBA00004123"/>
    </source>
</evidence>
<dbReference type="SMART" id="SM00353">
    <property type="entry name" value="HLH"/>
    <property type="match status" value="1"/>
</dbReference>
<evidence type="ECO:0000256" key="4">
    <source>
        <dbReference type="ARBA" id="ARBA00023242"/>
    </source>
</evidence>
<dbReference type="InterPro" id="IPR052610">
    <property type="entry name" value="bHLH_transcription_regulator"/>
</dbReference>
<reference evidence="8" key="2">
    <citation type="submission" date="2018-02" db="UniProtKB">
        <authorList>
            <consortium name="EnsemblPlants"/>
        </authorList>
    </citation>
    <scope>IDENTIFICATION</scope>
    <source>
        <strain evidence="8">Williams 82</strain>
    </source>
</reference>
<keyword evidence="4" id="KW-0539">Nucleus</keyword>
<evidence type="ECO:0000256" key="5">
    <source>
        <dbReference type="SAM" id="Coils"/>
    </source>
</evidence>
<evidence type="ECO:0000259" key="6">
    <source>
        <dbReference type="PROSITE" id="PS50888"/>
    </source>
</evidence>
<dbReference type="GO" id="GO:0046983">
    <property type="term" value="F:protein dimerization activity"/>
    <property type="evidence" value="ECO:0007669"/>
    <property type="project" value="InterPro"/>
</dbReference>
<dbReference type="EMBL" id="CM000851">
    <property type="protein sequence ID" value="KRH00981.1"/>
    <property type="molecule type" value="Genomic_DNA"/>
</dbReference>
<dbReference type="InterPro" id="IPR011598">
    <property type="entry name" value="bHLH_dom"/>
</dbReference>
<feature type="domain" description="BHLH" evidence="6">
    <location>
        <begin position="137"/>
        <end position="186"/>
    </location>
</feature>
<dbReference type="STRING" id="3847.A0A0R0FFK3"/>
<dbReference type="GO" id="GO:0005634">
    <property type="term" value="C:nucleus"/>
    <property type="evidence" value="ECO:0007669"/>
    <property type="project" value="UniProtKB-SubCell"/>
</dbReference>
<sequence>MIKRFSFQVLPRSYVPKPPYMLIMENSWMDLLSQWETDDDDLFINQSHVISFNEAKSPKGMIFQQQVFSPKSKPSSSSSSSSSFLQSNLKSCSSFSTGGYVLSFDNNHIVEPRYPQNPFSKSVAQSHCVEPKAFPRTRPRVHILAERKRREELNKSIVALSATILGFKKTDKANVVREAVKYVKQLEERVNELENQKRKEGVNSIILTKKTPLSINNIDQAITHGCVDVEEEILELKVTVLDKELLIGIYSEKQRQTMLKILSLLDDLHLSITPLSITPTSVLPFGTSTLKITIIAQMDDEYNMIIHDLVKALRQRILKSQDMQK</sequence>
<gene>
    <name evidence="7" type="ORF">GLYMA_18G246200</name>
</gene>
<keyword evidence="9" id="KW-1185">Reference proteome</keyword>
<evidence type="ECO:0000313" key="9">
    <source>
        <dbReference type="Proteomes" id="UP000008827"/>
    </source>
</evidence>
<evidence type="ECO:0000313" key="8">
    <source>
        <dbReference type="EnsemblPlants" id="KRH00981"/>
    </source>
</evidence>
<dbReference type="Proteomes" id="UP000008827">
    <property type="component" value="Chromosome 18"/>
</dbReference>
<dbReference type="Pfam" id="PF00010">
    <property type="entry name" value="HLH"/>
    <property type="match status" value="1"/>
</dbReference>
<dbReference type="PANTHER" id="PTHR45959:SF2">
    <property type="entry name" value="BHLH TRANSCRIPTION FACTOR"/>
    <property type="match status" value="1"/>
</dbReference>
<feature type="coiled-coil region" evidence="5">
    <location>
        <begin position="176"/>
        <end position="203"/>
    </location>
</feature>
<proteinExistence type="predicted"/>
<name>A0A0R0FFK3_SOYBN</name>
<evidence type="ECO:0000256" key="3">
    <source>
        <dbReference type="ARBA" id="ARBA00023163"/>
    </source>
</evidence>
<comment type="subcellular location">
    <subcellularLocation>
        <location evidence="1">Nucleus</location>
    </subcellularLocation>
</comment>
<dbReference type="GO" id="GO:0080090">
    <property type="term" value="P:regulation of primary metabolic process"/>
    <property type="evidence" value="ECO:0007669"/>
    <property type="project" value="UniProtKB-ARBA"/>
</dbReference>
<organism evidence="7">
    <name type="scientific">Glycine max</name>
    <name type="common">Soybean</name>
    <name type="synonym">Glycine hispida</name>
    <dbReference type="NCBI Taxonomy" id="3847"/>
    <lineage>
        <taxon>Eukaryota</taxon>
        <taxon>Viridiplantae</taxon>
        <taxon>Streptophyta</taxon>
        <taxon>Embryophyta</taxon>
        <taxon>Tracheophyta</taxon>
        <taxon>Spermatophyta</taxon>
        <taxon>Magnoliopsida</taxon>
        <taxon>eudicotyledons</taxon>
        <taxon>Gunneridae</taxon>
        <taxon>Pentapetalae</taxon>
        <taxon>rosids</taxon>
        <taxon>fabids</taxon>
        <taxon>Fabales</taxon>
        <taxon>Fabaceae</taxon>
        <taxon>Papilionoideae</taxon>
        <taxon>50 kb inversion clade</taxon>
        <taxon>NPAAA clade</taxon>
        <taxon>indigoferoid/millettioid clade</taxon>
        <taxon>Phaseoleae</taxon>
        <taxon>Glycine</taxon>
        <taxon>Glycine subgen. Soja</taxon>
    </lineage>
</organism>
<dbReference type="PANTHER" id="PTHR45959">
    <property type="entry name" value="BHLH TRANSCRIPTION FACTOR"/>
    <property type="match status" value="1"/>
</dbReference>
<dbReference type="Gramene" id="KRH00981">
    <property type="protein sequence ID" value="KRH00981"/>
    <property type="gene ID" value="GLYMA_18G246200"/>
</dbReference>
<reference evidence="7 8" key="1">
    <citation type="journal article" date="2010" name="Nature">
        <title>Genome sequence of the palaeopolyploid soybean.</title>
        <authorList>
            <person name="Schmutz J."/>
            <person name="Cannon S.B."/>
            <person name="Schlueter J."/>
            <person name="Ma J."/>
            <person name="Mitros T."/>
            <person name="Nelson W."/>
            <person name="Hyten D.L."/>
            <person name="Song Q."/>
            <person name="Thelen J.J."/>
            <person name="Cheng J."/>
            <person name="Xu D."/>
            <person name="Hellsten U."/>
            <person name="May G.D."/>
            <person name="Yu Y."/>
            <person name="Sakurai T."/>
            <person name="Umezawa T."/>
            <person name="Bhattacharyya M.K."/>
            <person name="Sandhu D."/>
            <person name="Valliyodan B."/>
            <person name="Lindquist E."/>
            <person name="Peto M."/>
            <person name="Grant D."/>
            <person name="Shu S."/>
            <person name="Goodstein D."/>
            <person name="Barry K."/>
            <person name="Futrell-Griggs M."/>
            <person name="Abernathy B."/>
            <person name="Du J."/>
            <person name="Tian Z."/>
            <person name="Zhu L."/>
            <person name="Gill N."/>
            <person name="Joshi T."/>
            <person name="Libault M."/>
            <person name="Sethuraman A."/>
            <person name="Zhang X.-C."/>
            <person name="Shinozaki K."/>
            <person name="Nguyen H.T."/>
            <person name="Wing R.A."/>
            <person name="Cregan P."/>
            <person name="Specht J."/>
            <person name="Grimwood J."/>
            <person name="Rokhsar D."/>
            <person name="Stacey G."/>
            <person name="Shoemaker R.C."/>
            <person name="Jackson S.A."/>
        </authorList>
    </citation>
    <scope>NUCLEOTIDE SEQUENCE [LARGE SCALE GENOMIC DNA]</scope>
    <source>
        <strain evidence="8">cv. Williams 82</strain>
        <tissue evidence="7">Callus</tissue>
    </source>
</reference>
<dbReference type="PROSITE" id="PS50888">
    <property type="entry name" value="BHLH"/>
    <property type="match status" value="1"/>
</dbReference>
<accession>A0A0R0FFK3</accession>
<protein>
    <recommendedName>
        <fullName evidence="6">BHLH domain-containing protein</fullName>
    </recommendedName>
</protein>
<keyword evidence="2" id="KW-0805">Transcription regulation</keyword>
<dbReference type="SMR" id="A0A0R0FFK3"/>
<dbReference type="EnsemblPlants" id="KRH00981">
    <property type="protein sequence ID" value="KRH00981"/>
    <property type="gene ID" value="GLYMA_18G246200"/>
</dbReference>
<dbReference type="SUPFAM" id="SSF47459">
    <property type="entry name" value="HLH, helix-loop-helix DNA-binding domain"/>
    <property type="match status" value="1"/>
</dbReference>
<dbReference type="Pfam" id="PF22754">
    <property type="entry name" value="bHLH-TF_ACT-like_plant"/>
    <property type="match status" value="1"/>
</dbReference>
<reference evidence="7" key="3">
    <citation type="submission" date="2018-07" db="EMBL/GenBank/DDBJ databases">
        <title>WGS assembly of Glycine max.</title>
        <authorList>
            <person name="Schmutz J."/>
            <person name="Cannon S."/>
            <person name="Schlueter J."/>
            <person name="Ma J."/>
            <person name="Mitros T."/>
            <person name="Nelson W."/>
            <person name="Hyten D."/>
            <person name="Song Q."/>
            <person name="Thelen J."/>
            <person name="Cheng J."/>
            <person name="Xu D."/>
            <person name="Hellsten U."/>
            <person name="May G."/>
            <person name="Yu Y."/>
            <person name="Sakurai T."/>
            <person name="Umezawa T."/>
            <person name="Bhattacharyya M."/>
            <person name="Sandhu D."/>
            <person name="Valliyodan B."/>
            <person name="Lindquist E."/>
            <person name="Peto M."/>
            <person name="Grant D."/>
            <person name="Shu S."/>
            <person name="Goodstein D."/>
            <person name="Barry K."/>
            <person name="Futrell-Griggs M."/>
            <person name="Abernathy B."/>
            <person name="Du J."/>
            <person name="Tian Z."/>
            <person name="Zhu L."/>
            <person name="Gill N."/>
            <person name="Joshi T."/>
            <person name="Libault M."/>
            <person name="Sethuraman A."/>
            <person name="Zhang X."/>
            <person name="Shinozaki K."/>
            <person name="Nguyen H."/>
            <person name="Wing R."/>
            <person name="Cregan P."/>
            <person name="Specht J."/>
            <person name="Grimwood J."/>
            <person name="Rokhsar D."/>
            <person name="Stacey G."/>
            <person name="Shoemaker R."/>
            <person name="Jackson S."/>
        </authorList>
    </citation>
    <scope>NUCLEOTIDE SEQUENCE</scope>
    <source>
        <tissue evidence="7">Callus</tissue>
    </source>
</reference>
<dbReference type="PaxDb" id="3847-GLYMA18G48143.1"/>
<dbReference type="InterPro" id="IPR036638">
    <property type="entry name" value="HLH_DNA-bd_sf"/>
</dbReference>
<evidence type="ECO:0000256" key="2">
    <source>
        <dbReference type="ARBA" id="ARBA00023015"/>
    </source>
</evidence>
<dbReference type="InterPro" id="IPR054502">
    <property type="entry name" value="bHLH-TF_ACT-like_plant"/>
</dbReference>
<keyword evidence="5" id="KW-0175">Coiled coil</keyword>
<dbReference type="Gene3D" id="4.10.280.10">
    <property type="entry name" value="Helix-loop-helix DNA-binding domain"/>
    <property type="match status" value="1"/>
</dbReference>